<evidence type="ECO:0000313" key="10">
    <source>
        <dbReference type="EMBL" id="GGE03358.1"/>
    </source>
</evidence>
<evidence type="ECO:0000256" key="2">
    <source>
        <dbReference type="ARBA" id="ARBA00004953"/>
    </source>
</evidence>
<keyword evidence="4 9" id="KW-1003">Cell membrane</keyword>
<evidence type="ECO:0000256" key="9">
    <source>
        <dbReference type="HAMAP-Rule" id="MF_00024"/>
    </source>
</evidence>
<evidence type="ECO:0000256" key="4">
    <source>
        <dbReference type="ARBA" id="ARBA00022475"/>
    </source>
</evidence>
<comment type="function">
    <text evidence="9">Converts cobyric acid to cobinamide by the addition of aminopropanol on the F carboxylic group.</text>
</comment>
<proteinExistence type="inferred from homology"/>
<evidence type="ECO:0000313" key="11">
    <source>
        <dbReference type="Proteomes" id="UP000635071"/>
    </source>
</evidence>
<accession>A0A917E5S0</accession>
<evidence type="ECO:0000256" key="7">
    <source>
        <dbReference type="ARBA" id="ARBA00022989"/>
    </source>
</evidence>
<dbReference type="Proteomes" id="UP000635071">
    <property type="component" value="Unassembled WGS sequence"/>
</dbReference>
<dbReference type="EMBL" id="BMJM01000002">
    <property type="protein sequence ID" value="GGE03358.1"/>
    <property type="molecule type" value="Genomic_DNA"/>
</dbReference>
<keyword evidence="8 9" id="KW-0472">Membrane</keyword>
<dbReference type="AlphaFoldDB" id="A0A917E5S0"/>
<comment type="pathway">
    <text evidence="2 9">Cofactor biosynthesis; adenosylcobalamin biosynthesis.</text>
</comment>
<dbReference type="GO" id="GO:0015420">
    <property type="term" value="F:ABC-type vitamin B12 transporter activity"/>
    <property type="evidence" value="ECO:0007669"/>
    <property type="project" value="UniProtKB-UniRule"/>
</dbReference>
<dbReference type="InterPro" id="IPR004485">
    <property type="entry name" value="Cobalamin_biosynth_CobD/CbiB"/>
</dbReference>
<evidence type="ECO:0000256" key="3">
    <source>
        <dbReference type="ARBA" id="ARBA00006263"/>
    </source>
</evidence>
<sequence>MNRGELLLVVLVAEAALGYPAWLFAAVGHPVSWVGALIGGLERRWNAGGAGRRRAFGMLLLVVLVGVAGGAGWAVTFLVGEGWGVALLVLVATAGLAQRSLYDHVAAVARPLGAGDLVAARVAVGAIVGRDTGALDESRVAVAAIESLAESFCDGVVGPALWFLVGGLPGLLICKAINTADSIVGHRDARHGDFGWAAARADDLVMWVPARVAGLLVAAAGGGGLRVMWRDAGKHASPNGGWPEAAMAGALGVRLGGAVSYDGELAQRAVLGDGRAPGVADLARGLRIYVRACGLLWVVVGGAAWLL</sequence>
<evidence type="ECO:0000256" key="5">
    <source>
        <dbReference type="ARBA" id="ARBA00022573"/>
    </source>
</evidence>
<feature type="transmembrane region" description="Helical" evidence="9">
    <location>
        <begin position="55"/>
        <end position="76"/>
    </location>
</feature>
<comment type="similarity">
    <text evidence="3 9">Belongs to the CobD/CbiB family.</text>
</comment>
<keyword evidence="11" id="KW-1185">Reference proteome</keyword>
<protein>
    <recommendedName>
        <fullName evidence="9">Cobalamin biosynthesis protein CobD</fullName>
    </recommendedName>
</protein>
<keyword evidence="6 9" id="KW-0812">Transmembrane</keyword>
<keyword evidence="5 9" id="KW-0169">Cobalamin biosynthesis</keyword>
<evidence type="ECO:0000256" key="1">
    <source>
        <dbReference type="ARBA" id="ARBA00004651"/>
    </source>
</evidence>
<name>A0A917E5S0_9SPHN</name>
<comment type="caution">
    <text evidence="9">Lacks conserved residue(s) required for the propagation of feature annotation.</text>
</comment>
<dbReference type="GO" id="GO:0009236">
    <property type="term" value="P:cobalamin biosynthetic process"/>
    <property type="evidence" value="ECO:0007669"/>
    <property type="project" value="UniProtKB-UniRule"/>
</dbReference>
<dbReference type="GO" id="GO:0005886">
    <property type="term" value="C:plasma membrane"/>
    <property type="evidence" value="ECO:0007669"/>
    <property type="project" value="UniProtKB-SubCell"/>
</dbReference>
<reference evidence="10" key="2">
    <citation type="submission" date="2020-09" db="EMBL/GenBank/DDBJ databases">
        <authorList>
            <person name="Sun Q."/>
            <person name="Zhou Y."/>
        </authorList>
    </citation>
    <scope>NUCLEOTIDE SEQUENCE</scope>
    <source>
        <strain evidence="10">CGMCC 1.15519</strain>
    </source>
</reference>
<evidence type="ECO:0000256" key="6">
    <source>
        <dbReference type="ARBA" id="ARBA00022692"/>
    </source>
</evidence>
<keyword evidence="7 9" id="KW-1133">Transmembrane helix</keyword>
<comment type="subcellular location">
    <subcellularLocation>
        <location evidence="1 9">Cell membrane</location>
        <topology evidence="1 9">Multi-pass membrane protein</topology>
    </subcellularLocation>
</comment>
<dbReference type="PANTHER" id="PTHR34308:SF1">
    <property type="entry name" value="COBALAMIN BIOSYNTHESIS PROTEIN CBIB"/>
    <property type="match status" value="1"/>
</dbReference>
<dbReference type="PANTHER" id="PTHR34308">
    <property type="entry name" value="COBALAMIN BIOSYNTHESIS PROTEIN CBIB"/>
    <property type="match status" value="1"/>
</dbReference>
<gene>
    <name evidence="9 10" type="primary">cobD</name>
    <name evidence="10" type="ORF">GCM10011529_07280</name>
</gene>
<comment type="caution">
    <text evidence="10">The sequence shown here is derived from an EMBL/GenBank/DDBJ whole genome shotgun (WGS) entry which is preliminary data.</text>
</comment>
<dbReference type="GO" id="GO:0048472">
    <property type="term" value="F:threonine-phosphate decarboxylase activity"/>
    <property type="evidence" value="ECO:0007669"/>
    <property type="project" value="InterPro"/>
</dbReference>
<evidence type="ECO:0000256" key="8">
    <source>
        <dbReference type="ARBA" id="ARBA00023136"/>
    </source>
</evidence>
<reference evidence="10" key="1">
    <citation type="journal article" date="2014" name="Int. J. Syst. Evol. Microbiol.">
        <title>Complete genome sequence of Corynebacterium casei LMG S-19264T (=DSM 44701T), isolated from a smear-ripened cheese.</title>
        <authorList>
            <consortium name="US DOE Joint Genome Institute (JGI-PGF)"/>
            <person name="Walter F."/>
            <person name="Albersmeier A."/>
            <person name="Kalinowski J."/>
            <person name="Ruckert C."/>
        </authorList>
    </citation>
    <scope>NUCLEOTIDE SEQUENCE</scope>
    <source>
        <strain evidence="10">CGMCC 1.15519</strain>
    </source>
</reference>
<dbReference type="HAMAP" id="MF_00024">
    <property type="entry name" value="CobD_CbiB"/>
    <property type="match status" value="1"/>
</dbReference>
<organism evidence="10 11">
    <name type="scientific">Sandarakinorhabdus glacialis</name>
    <dbReference type="NCBI Taxonomy" id="1614636"/>
    <lineage>
        <taxon>Bacteria</taxon>
        <taxon>Pseudomonadati</taxon>
        <taxon>Pseudomonadota</taxon>
        <taxon>Alphaproteobacteria</taxon>
        <taxon>Sphingomonadales</taxon>
        <taxon>Sphingosinicellaceae</taxon>
        <taxon>Sandarakinorhabdus</taxon>
    </lineage>
</organism>
<feature type="transmembrane region" description="Helical" evidence="9">
    <location>
        <begin position="6"/>
        <end position="34"/>
    </location>
</feature>
<dbReference type="Pfam" id="PF03186">
    <property type="entry name" value="CobD_Cbib"/>
    <property type="match status" value="1"/>
</dbReference>